<dbReference type="PANTHER" id="PTHR10183:SF421">
    <property type="entry name" value="PUTATIVE-RELATED"/>
    <property type="match status" value="1"/>
</dbReference>
<dbReference type="Gene3D" id="2.60.120.380">
    <property type="match status" value="5"/>
</dbReference>
<dbReference type="SUPFAM" id="SSF54001">
    <property type="entry name" value="Cysteine proteinases"/>
    <property type="match status" value="1"/>
</dbReference>
<dbReference type="OrthoDB" id="424753at2759"/>
<evidence type="ECO:0000256" key="2">
    <source>
        <dbReference type="PROSITE-ProRule" id="PRU00239"/>
    </source>
</evidence>
<dbReference type="InterPro" id="IPR001300">
    <property type="entry name" value="Peptidase_C2_calpain_cat"/>
</dbReference>
<dbReference type="PRINTS" id="PR00704">
    <property type="entry name" value="CALPAIN"/>
</dbReference>
<dbReference type="PANTHER" id="PTHR10183">
    <property type="entry name" value="CALPAIN"/>
    <property type="match status" value="1"/>
</dbReference>
<dbReference type="PROSITE" id="PS50203">
    <property type="entry name" value="CALPAIN_CAT"/>
    <property type="match status" value="1"/>
</dbReference>
<dbReference type="GO" id="GO:0006508">
    <property type="term" value="P:proteolysis"/>
    <property type="evidence" value="ECO:0007669"/>
    <property type="project" value="UniProtKB-KW"/>
</dbReference>
<protein>
    <submittedName>
        <fullName evidence="4">Calpain cysteine peptidase</fullName>
    </submittedName>
</protein>
<dbReference type="SUPFAM" id="SSF52047">
    <property type="entry name" value="RNI-like"/>
    <property type="match status" value="1"/>
</dbReference>
<reference evidence="4 5" key="1">
    <citation type="submission" date="2013-07" db="EMBL/GenBank/DDBJ databases">
        <authorList>
            <person name="Stoco P.H."/>
            <person name="Wagner G."/>
            <person name="Gerber A."/>
            <person name="Zaha A."/>
            <person name="Thompson C."/>
            <person name="Bartholomeu D.C."/>
            <person name="Luckemeyer D.D."/>
            <person name="Bahia D."/>
            <person name="Loreto E."/>
            <person name="Prestes E.B."/>
            <person name="Lima F.M."/>
            <person name="Rodrigues-Luiz G."/>
            <person name="Vallejo G.A."/>
            <person name="Filho J.F."/>
            <person name="Monteiro K.M."/>
            <person name="Tyler K.M."/>
            <person name="de Almeida L.G."/>
            <person name="Ortiz M.F."/>
            <person name="Siervo M.A."/>
            <person name="de Moraes M.H."/>
            <person name="Cunha O.L."/>
            <person name="Mendonca-Neto R."/>
            <person name="Silva R."/>
            <person name="Teixeira S.M."/>
            <person name="Murta S.M."/>
            <person name="Sincero T.C."/>
            <person name="Mendes T.A."/>
            <person name="Urmenyi T.P."/>
            <person name="Silva V.G."/>
            <person name="da Rocha W.D."/>
            <person name="Andersson B."/>
            <person name="Romanha A.J."/>
            <person name="Steindel M."/>
            <person name="de Vasconcelos A.T."/>
            <person name="Grisard E.C."/>
        </authorList>
    </citation>
    <scope>NUCLEOTIDE SEQUENCE [LARGE SCALE GENOMIC DNA]</scope>
    <source>
        <strain evidence="4 5">SC58</strain>
    </source>
</reference>
<evidence type="ECO:0000259" key="3">
    <source>
        <dbReference type="PROSITE" id="PS50203"/>
    </source>
</evidence>
<evidence type="ECO:0000313" key="4">
    <source>
        <dbReference type="EMBL" id="ESL05977.1"/>
    </source>
</evidence>
<dbReference type="InterPro" id="IPR038765">
    <property type="entry name" value="Papain-like_cys_pep_sf"/>
</dbReference>
<dbReference type="InterPro" id="IPR022684">
    <property type="entry name" value="Calpain_cysteine_protease"/>
</dbReference>
<organism evidence="4 5">
    <name type="scientific">Trypanosoma rangeli SC58</name>
    <dbReference type="NCBI Taxonomy" id="429131"/>
    <lineage>
        <taxon>Eukaryota</taxon>
        <taxon>Discoba</taxon>
        <taxon>Euglenozoa</taxon>
        <taxon>Kinetoplastea</taxon>
        <taxon>Metakinetoplastina</taxon>
        <taxon>Trypanosomatida</taxon>
        <taxon>Trypanosomatidae</taxon>
        <taxon>Trypanosoma</taxon>
        <taxon>Herpetosoma</taxon>
    </lineage>
</organism>
<dbReference type="InterPro" id="IPR036213">
    <property type="entry name" value="Calpain_III_sf"/>
</dbReference>
<dbReference type="Gene3D" id="3.90.70.10">
    <property type="entry name" value="Cysteine proteinases"/>
    <property type="match status" value="1"/>
</dbReference>
<dbReference type="SMART" id="SM00230">
    <property type="entry name" value="CysPc"/>
    <property type="match status" value="1"/>
</dbReference>
<comment type="caution">
    <text evidence="4">The sequence shown here is derived from an EMBL/GenBank/DDBJ whole genome shotgun (WGS) entry which is preliminary data.</text>
</comment>
<evidence type="ECO:0000313" key="5">
    <source>
        <dbReference type="Proteomes" id="UP000031737"/>
    </source>
</evidence>
<dbReference type="InterPro" id="IPR032675">
    <property type="entry name" value="LRR_dom_sf"/>
</dbReference>
<dbReference type="VEuPathDB" id="TriTrypDB:TRSC58_06356"/>
<gene>
    <name evidence="4" type="ORF">TRSC58_06356</name>
</gene>
<dbReference type="Proteomes" id="UP000031737">
    <property type="component" value="Unassembled WGS sequence"/>
</dbReference>
<dbReference type="EMBL" id="AUPL01006356">
    <property type="protein sequence ID" value="ESL05977.1"/>
    <property type="molecule type" value="Genomic_DNA"/>
</dbReference>
<name>A0A061IY53_TRYRA</name>
<dbReference type="Gene3D" id="3.80.10.10">
    <property type="entry name" value="Ribonuclease Inhibitor"/>
    <property type="match status" value="1"/>
</dbReference>
<evidence type="ECO:0000256" key="1">
    <source>
        <dbReference type="PIRSR" id="PIRSR622684-1"/>
    </source>
</evidence>
<feature type="domain" description="Calpain catalytic" evidence="3">
    <location>
        <begin position="687"/>
        <end position="988"/>
    </location>
</feature>
<dbReference type="GO" id="GO:0004198">
    <property type="term" value="F:calcium-dependent cysteine-type endopeptidase activity"/>
    <property type="evidence" value="ECO:0007669"/>
    <property type="project" value="InterPro"/>
</dbReference>
<dbReference type="Pfam" id="PF00648">
    <property type="entry name" value="Peptidase_C2"/>
    <property type="match status" value="1"/>
</dbReference>
<feature type="active site" evidence="1">
    <location>
        <position position="916"/>
    </location>
</feature>
<comment type="caution">
    <text evidence="2">Lacks conserved residue(s) required for the propagation of feature annotation.</text>
</comment>
<keyword evidence="5" id="KW-1185">Reference proteome</keyword>
<accession>A0A061IY53</accession>
<proteinExistence type="predicted"/>
<dbReference type="SUPFAM" id="SSF49758">
    <property type="entry name" value="Calpain large subunit, middle domain (domain III)"/>
    <property type="match status" value="6"/>
</dbReference>
<sequence>MTTLDDLYASYCRRRGCKPNSSISRYLQEEFTRHDQRRVLESVDLSKNYVGAKGIIPILDLVKNVKTVRRLDARNSMLEHEQLEHLVYCLALHPSMEDVDVSDNALDNSSVDLILQLLEANENITTFRVDGNHFSPASLSVIGEYLERNRERKAARQREVLPAITKKFFRAQVRGSLEGDTSGGHVHYSTWWKNQQYIMRTSRRTQVRIVMDIDAPKTARQAGFFVFHSDGTHKVIEADAEHIAAESNVDHSHCFVTMWAEEHAAYSIMPFTFYPERSISFTLTAEICQECSTRAEAWVTLEPVDPALDWHVYVMDGEWGYDSAGGSPVQHLWCRNPMIRVQYDDSIQAHRMASPATLFVQLSKSVDADVNDDRRIGFDVVTLDATGNNKPPIYCSDEVRKCTCPHAHRTTVAASLEITCAVLDLFIVPSTEAPGQLGPHTVCVFSSVPLRLTTSVFPHGWNYRAVRGVWDESSCGGSRENSMSWKCNPSVALHFDADKPPQGLVLFLEGSLPEARSLVCSGGDVDACSHFLGSPATEEEKQQKQEKRELRDFLRRHKVGYLEGCVSLVEACPPMYRTLYSSEYSGGSVVRLVVPAVSEDFFLLATTRHAGQLGNFTLHIFSSRSFVVDEVRALALREREYQLLQDTQTRQTAMLGLVKGRAGPQDPEDTVLARNEILRRCMVTGEKYVDRDFPRGGSSLWIDPEAKTPAWCGREIYWKRPTELVEHVTFLQDWRCDCPFPFSRREWFASVAHAIATKPRWLQALSVSYDVAEGLVQFRFFKSGQWTVVSIDDYLPCDNVMELCMGRPSRDKADFFFPLLEKAYAKLHRCYEALERKVTPELRIIDVMCHGLMDLSGCAPVHFPLRGSVELTVEQQGILWMKLKNAIKHDFLFTFLLRSDTAEAAERVSLGILSDHLYPVLDARFVEGQRLLKLRHWGQESEINWGGKWRAQSPKWTPVLRELLRFDETDTETFWLGLDEAFFYFTDLIMTAGAPHTSWVSADFSDCPNSSGSQLLAGAQFALRLGNFPQDVKQVQITLGLHQPDARARVLRKKDALATYRTAIGLAVVATADNTVWKKEITDADVIKCLEPSQCRDRMCPLTVDMENVKGKELLTLIAFREDPVAANVPFLLSAWSDNCEVALAPVERDLKTTVSGEWPVEYPVGSPASSFWRDCPQYFVFPSESTDVLLVLRQEVAVGEAPKPIGFTVHRATTCRSYLEYDPATVMLEVQAAPSASVEGTLRLLGMKERRGMPYIIVPFCTEATPGGKFWLDAIANRSLRLCRIEPRLDWHRDRRPATFTLTDGSFGGSPRFSSWRSSPQFALTFPVGGQGRLFIVLRNDDVGDKVTEVGMMLLRGDNQWENGQRRKLVISPADIVACSDEKVGATVIDCEIDVQPECTLVLVVYASMPYREAAVTVALYSASAVVVAPVKEWAHVAVAEGSWELGYTAGGGSEEFSGWINNPFVALNTFRRTQIVALLLQYPRGPEKPIVKRAGNKKAFLPPIIINPNNRMEIALDLSMRDTELTLIATTPYTQNSEVTLVASVPVADSMPFLFIPHTKLPEGNGEFKLFVYADSPIELYTLTKERLPYV</sequence>